<dbReference type="GO" id="GO:0008236">
    <property type="term" value="F:serine-type peptidase activity"/>
    <property type="evidence" value="ECO:0007669"/>
    <property type="project" value="UniProtKB-KW"/>
</dbReference>
<feature type="domain" description="Nal1 N-terminal" evidence="2">
    <location>
        <begin position="24"/>
        <end position="77"/>
    </location>
</feature>
<dbReference type="InterPro" id="IPR057905">
    <property type="entry name" value="Nal1_N"/>
</dbReference>
<dbReference type="Pfam" id="PF25608">
    <property type="entry name" value="NAL1_N"/>
    <property type="match status" value="1"/>
</dbReference>
<dbReference type="Proteomes" id="UP000248214">
    <property type="component" value="Unassembled WGS sequence"/>
</dbReference>
<dbReference type="InterPro" id="IPR043504">
    <property type="entry name" value="Peptidase_S1_PA_chymotrypsin"/>
</dbReference>
<proteinExistence type="predicted"/>
<organism evidence="3 4">
    <name type="scientific">Salipaludibacillus keqinensis</name>
    <dbReference type="NCBI Taxonomy" id="2045207"/>
    <lineage>
        <taxon>Bacteria</taxon>
        <taxon>Bacillati</taxon>
        <taxon>Bacillota</taxon>
        <taxon>Bacilli</taxon>
        <taxon>Bacillales</taxon>
        <taxon>Bacillaceae</taxon>
    </lineage>
</organism>
<dbReference type="AlphaFoldDB" id="A0A323T5V3"/>
<evidence type="ECO:0000313" key="4">
    <source>
        <dbReference type="Proteomes" id="UP000248214"/>
    </source>
</evidence>
<dbReference type="EMBL" id="PDOD01000006">
    <property type="protein sequence ID" value="PYZ91748.1"/>
    <property type="molecule type" value="Genomic_DNA"/>
</dbReference>
<accession>A0A323T5V3</accession>
<evidence type="ECO:0000313" key="3">
    <source>
        <dbReference type="EMBL" id="PYZ91748.1"/>
    </source>
</evidence>
<evidence type="ECO:0000256" key="1">
    <source>
        <dbReference type="ARBA" id="ARBA00022825"/>
    </source>
</evidence>
<name>A0A323T5V3_9BACI</name>
<keyword evidence="1" id="KW-0378">Hydrolase</keyword>
<reference evidence="3 4" key="1">
    <citation type="submission" date="2017-10" db="EMBL/GenBank/DDBJ databases">
        <title>Bacillus sp. nov., a halophilic bacterium isolated from a Keqin Lake.</title>
        <authorList>
            <person name="Wang H."/>
        </authorList>
    </citation>
    <scope>NUCLEOTIDE SEQUENCE [LARGE SCALE GENOMIC DNA]</scope>
    <source>
        <strain evidence="3 4">KQ-12</strain>
    </source>
</reference>
<keyword evidence="4" id="KW-1185">Reference proteome</keyword>
<dbReference type="OrthoDB" id="104542at2"/>
<dbReference type="InterPro" id="IPR009003">
    <property type="entry name" value="Peptidase_S1_PA"/>
</dbReference>
<protein>
    <recommendedName>
        <fullName evidence="2">Nal1 N-terminal domain-containing protein</fullName>
    </recommendedName>
</protein>
<comment type="caution">
    <text evidence="3">The sequence shown here is derived from an EMBL/GenBank/DDBJ whole genome shotgun (WGS) entry which is preliminary data.</text>
</comment>
<gene>
    <name evidence="3" type="ORF">CR194_19190</name>
</gene>
<evidence type="ECO:0000259" key="2">
    <source>
        <dbReference type="Pfam" id="PF25608"/>
    </source>
</evidence>
<keyword evidence="1" id="KW-0645">Protease</keyword>
<dbReference type="SUPFAM" id="SSF50494">
    <property type="entry name" value="Trypsin-like serine proteases"/>
    <property type="match status" value="1"/>
</dbReference>
<keyword evidence="1" id="KW-0720">Serine protease</keyword>
<dbReference type="RefSeq" id="WP_110612095.1">
    <property type="nucleotide sequence ID" value="NZ_PDOD01000006.1"/>
</dbReference>
<sequence>MPHLSKQEIEMVRKVKSKQNEAEIMEKENVVGLGIGLKIKDGKLTDRPALVTYVTRKKSVDVLAGKDVIPETVDGVETDVIEISMPTVQKSIQNSELLRTLPSNELSSRMRPVKGGWSVGHPDITAGTAGAVVFRKDEENIAHYYILSNNHVLANSNDATIGDPILQPGSVDGGSAPDDQVATLSKFIPIDLTPDKREEDHDNLVDAAIAEGSLQELDREVYWSGYVKGWLKKEDVEVGMLIKKTGRTTGYTTAEILSVDATIDVNFGNNRVARFRDQILATSFSQGGDSGSLVTDLDNRAVGLLFAGSPEVTILNQIEHVRTLLDIEFL</sequence>
<dbReference type="Gene3D" id="2.40.10.10">
    <property type="entry name" value="Trypsin-like serine proteases"/>
    <property type="match status" value="1"/>
</dbReference>